<dbReference type="Proteomes" id="UP000229782">
    <property type="component" value="Unassembled WGS sequence"/>
</dbReference>
<protein>
    <submittedName>
        <fullName evidence="1">Uncharacterized protein</fullName>
    </submittedName>
</protein>
<comment type="caution">
    <text evidence="1">The sequence shown here is derived from an EMBL/GenBank/DDBJ whole genome shotgun (WGS) entry which is preliminary data.</text>
</comment>
<reference evidence="1 2" key="1">
    <citation type="submission" date="2017-09" db="EMBL/GenBank/DDBJ databases">
        <title>Depth-based differentiation of microbial function through sediment-hosted aquifers and enrichment of novel symbionts in the deep terrestrial subsurface.</title>
        <authorList>
            <person name="Probst A.J."/>
            <person name="Ladd B."/>
            <person name="Jarett J.K."/>
            <person name="Geller-Mcgrath D.E."/>
            <person name="Sieber C.M."/>
            <person name="Emerson J.B."/>
            <person name="Anantharaman K."/>
            <person name="Thomas B.C."/>
            <person name="Malmstrom R."/>
            <person name="Stieglmeier M."/>
            <person name="Klingl A."/>
            <person name="Woyke T."/>
            <person name="Ryan C.M."/>
            <person name="Banfield J.F."/>
        </authorList>
    </citation>
    <scope>NUCLEOTIDE SEQUENCE [LARGE SCALE GENOMIC DNA]</scope>
    <source>
        <strain evidence="1">CG11_big_fil_rev_8_21_14_0_20_43_7</strain>
    </source>
</reference>
<evidence type="ECO:0000313" key="2">
    <source>
        <dbReference type="Proteomes" id="UP000229782"/>
    </source>
</evidence>
<accession>A0A2H0N2E2</accession>
<sequence>MYMSYIDREATWSQNFGTEPTLDRNTPTPGLEHTKIKLPIKEKKTEELNTVLSEAWKTLFETTLDTEPETSAWNIVKELIQERENPQEIEKLELALLEYETSGTLPHWIYTQAADVKYAAARKLLKGNVTTHTITLSVLVTNKENPPSGETAESMIDCIYALENTLTQELNAYTLLQNDASFFEKIAMSTREVYLDDIEHATADEYFSLLREELSRVQMLIPKNEADLLGRLSELETLNYQVSQGDTNPKTETYRQTVANQLEALYAKIKELRARETHLIVLHAKAKKHFNVGEETPEAIHNVDEKIESARETVDAIKEPMDTTPRSSSFLRKKKKTSITERLKKITGFLRR</sequence>
<dbReference type="AlphaFoldDB" id="A0A2H0N2E2"/>
<evidence type="ECO:0000313" key="1">
    <source>
        <dbReference type="EMBL" id="PIR03058.1"/>
    </source>
</evidence>
<dbReference type="EMBL" id="PCWM01000055">
    <property type="protein sequence ID" value="PIR03058.1"/>
    <property type="molecule type" value="Genomic_DNA"/>
</dbReference>
<proteinExistence type="predicted"/>
<gene>
    <name evidence="1" type="ORF">COV60_02275</name>
</gene>
<organism evidence="1 2">
    <name type="scientific">Candidatus Magasanikbacteria bacterium CG11_big_fil_rev_8_21_14_0_20_43_7</name>
    <dbReference type="NCBI Taxonomy" id="1974654"/>
    <lineage>
        <taxon>Bacteria</taxon>
        <taxon>Candidatus Magasanikiibacteriota</taxon>
    </lineage>
</organism>
<name>A0A2H0N2E2_9BACT</name>